<name>A0A6C0IZ81_9ZZZZ</name>
<evidence type="ECO:0000313" key="1">
    <source>
        <dbReference type="EMBL" id="QHT97007.1"/>
    </source>
</evidence>
<dbReference type="AlphaFoldDB" id="A0A6C0IZ81"/>
<reference evidence="1" key="1">
    <citation type="journal article" date="2020" name="Nature">
        <title>Giant virus diversity and host interactions through global metagenomics.</title>
        <authorList>
            <person name="Schulz F."/>
            <person name="Roux S."/>
            <person name="Paez-Espino D."/>
            <person name="Jungbluth S."/>
            <person name="Walsh D.A."/>
            <person name="Denef V.J."/>
            <person name="McMahon K.D."/>
            <person name="Konstantinidis K.T."/>
            <person name="Eloe-Fadrosh E.A."/>
            <person name="Kyrpides N.C."/>
            <person name="Woyke T."/>
        </authorList>
    </citation>
    <scope>NUCLEOTIDE SEQUENCE</scope>
    <source>
        <strain evidence="1">GVMAG-M-3300024510-1</strain>
    </source>
</reference>
<accession>A0A6C0IZ81</accession>
<dbReference type="EMBL" id="MN740271">
    <property type="protein sequence ID" value="QHT97007.1"/>
    <property type="molecule type" value="Genomic_DNA"/>
</dbReference>
<proteinExistence type="predicted"/>
<protein>
    <submittedName>
        <fullName evidence="1">Uncharacterized protein</fullName>
    </submittedName>
</protein>
<sequence length="128" mass="15007">MYSKPREFSSLVCPTDIYIRQVTGSFPQSCRSTIRELEDLRIMNKNLGILYYFAIYMKGCNDNTWDCILHVSQAFFTIYCSGGFDVEFDICSRFAKRANLFEKRYGVTRIFLNNEDVTTKLYNSVLLR</sequence>
<organism evidence="1">
    <name type="scientific">viral metagenome</name>
    <dbReference type="NCBI Taxonomy" id="1070528"/>
    <lineage>
        <taxon>unclassified sequences</taxon>
        <taxon>metagenomes</taxon>
        <taxon>organismal metagenomes</taxon>
    </lineage>
</organism>